<accession>A0A5A7PEV0</accession>
<dbReference type="OrthoDB" id="423069at2759"/>
<dbReference type="InterPro" id="IPR006843">
    <property type="entry name" value="PAP/fibrillin_dom"/>
</dbReference>
<dbReference type="Pfam" id="PF04755">
    <property type="entry name" value="PAP_fibrillin"/>
    <property type="match status" value="1"/>
</dbReference>
<comment type="subcellular location">
    <subcellularLocation>
        <location evidence="1">Plastid</location>
    </subcellularLocation>
</comment>
<keyword evidence="6" id="KW-1185">Reference proteome</keyword>
<dbReference type="EMBL" id="BKCP01004439">
    <property type="protein sequence ID" value="GER31204.1"/>
    <property type="molecule type" value="Genomic_DNA"/>
</dbReference>
<proteinExistence type="predicted"/>
<evidence type="ECO:0000256" key="3">
    <source>
        <dbReference type="ARBA" id="ARBA00022946"/>
    </source>
</evidence>
<keyword evidence="2" id="KW-0934">Plastid</keyword>
<dbReference type="AlphaFoldDB" id="A0A5A7PEV0"/>
<keyword evidence="3" id="KW-0809">Transit peptide</keyword>
<dbReference type="PANTHER" id="PTHR31906">
    <property type="entry name" value="PLASTID-LIPID-ASSOCIATED PROTEIN 4, CHLOROPLASTIC-RELATED"/>
    <property type="match status" value="1"/>
</dbReference>
<evidence type="ECO:0000313" key="6">
    <source>
        <dbReference type="Proteomes" id="UP000325081"/>
    </source>
</evidence>
<evidence type="ECO:0000259" key="4">
    <source>
        <dbReference type="Pfam" id="PF04755"/>
    </source>
</evidence>
<sequence>MATNSLSLPAISNFSLPRRRSARVTRSSLINQSQSPSVDAKRHLLRLIADQDRGLKTQSDPQRLSQIIEAVDSLAATSRGSVTTGESLSDTWRMLWTTEKEQLFIVKNAPVCGTSAGDVLQVIDVEHKTLNNVITFPPDGVFFVRSEIQVASAQRVNFRQALSLNHFFWGDIYLFVCVSCHYFEMTFTSAVLRGKGWEFPLPPFGQGWFESVYIDGEIRVVKDIRQDYLIVERAPYSWKE</sequence>
<gene>
    <name evidence="5" type="ORF">STAS_07185</name>
</gene>
<dbReference type="InterPro" id="IPR039633">
    <property type="entry name" value="PAP"/>
</dbReference>
<evidence type="ECO:0000313" key="5">
    <source>
        <dbReference type="EMBL" id="GER31204.1"/>
    </source>
</evidence>
<evidence type="ECO:0000256" key="2">
    <source>
        <dbReference type="ARBA" id="ARBA00022640"/>
    </source>
</evidence>
<dbReference type="GO" id="GO:0009536">
    <property type="term" value="C:plastid"/>
    <property type="evidence" value="ECO:0007669"/>
    <property type="project" value="UniProtKB-SubCell"/>
</dbReference>
<reference evidence="6" key="1">
    <citation type="journal article" date="2019" name="Curr. Biol.">
        <title>Genome Sequence of Striga asiatica Provides Insight into the Evolution of Plant Parasitism.</title>
        <authorList>
            <person name="Yoshida S."/>
            <person name="Kim S."/>
            <person name="Wafula E.K."/>
            <person name="Tanskanen J."/>
            <person name="Kim Y.M."/>
            <person name="Honaas L."/>
            <person name="Yang Z."/>
            <person name="Spallek T."/>
            <person name="Conn C.E."/>
            <person name="Ichihashi Y."/>
            <person name="Cheong K."/>
            <person name="Cui S."/>
            <person name="Der J.P."/>
            <person name="Gundlach H."/>
            <person name="Jiao Y."/>
            <person name="Hori C."/>
            <person name="Ishida J.K."/>
            <person name="Kasahara H."/>
            <person name="Kiba T."/>
            <person name="Kim M.S."/>
            <person name="Koo N."/>
            <person name="Laohavisit A."/>
            <person name="Lee Y.H."/>
            <person name="Lumba S."/>
            <person name="McCourt P."/>
            <person name="Mortimer J.C."/>
            <person name="Mutuku J.M."/>
            <person name="Nomura T."/>
            <person name="Sasaki-Sekimoto Y."/>
            <person name="Seto Y."/>
            <person name="Wang Y."/>
            <person name="Wakatake T."/>
            <person name="Sakakibara H."/>
            <person name="Demura T."/>
            <person name="Yamaguchi S."/>
            <person name="Yoneyama K."/>
            <person name="Manabe R.I."/>
            <person name="Nelson D.C."/>
            <person name="Schulman A.H."/>
            <person name="Timko M.P."/>
            <person name="dePamphilis C.W."/>
            <person name="Choi D."/>
            <person name="Shirasu K."/>
        </authorList>
    </citation>
    <scope>NUCLEOTIDE SEQUENCE [LARGE SCALE GENOMIC DNA]</scope>
    <source>
        <strain evidence="6">cv. UVA1</strain>
    </source>
</reference>
<comment type="caution">
    <text evidence="5">The sequence shown here is derived from an EMBL/GenBank/DDBJ whole genome shotgun (WGS) entry which is preliminary data.</text>
</comment>
<evidence type="ECO:0000256" key="1">
    <source>
        <dbReference type="ARBA" id="ARBA00004474"/>
    </source>
</evidence>
<protein>
    <submittedName>
        <fullName evidence="5">Plastid-lipid associated protein PAP / fibrillinfamily protein</fullName>
    </submittedName>
</protein>
<name>A0A5A7PEV0_STRAF</name>
<dbReference type="Proteomes" id="UP000325081">
    <property type="component" value="Unassembled WGS sequence"/>
</dbReference>
<feature type="domain" description="Plastid lipid-associated protein/fibrillin conserved" evidence="4">
    <location>
        <begin position="39"/>
        <end position="231"/>
    </location>
</feature>
<organism evidence="5 6">
    <name type="scientific">Striga asiatica</name>
    <name type="common">Asiatic witchweed</name>
    <name type="synonym">Buchnera asiatica</name>
    <dbReference type="NCBI Taxonomy" id="4170"/>
    <lineage>
        <taxon>Eukaryota</taxon>
        <taxon>Viridiplantae</taxon>
        <taxon>Streptophyta</taxon>
        <taxon>Embryophyta</taxon>
        <taxon>Tracheophyta</taxon>
        <taxon>Spermatophyta</taxon>
        <taxon>Magnoliopsida</taxon>
        <taxon>eudicotyledons</taxon>
        <taxon>Gunneridae</taxon>
        <taxon>Pentapetalae</taxon>
        <taxon>asterids</taxon>
        <taxon>lamiids</taxon>
        <taxon>Lamiales</taxon>
        <taxon>Orobanchaceae</taxon>
        <taxon>Buchnereae</taxon>
        <taxon>Striga</taxon>
    </lineage>
</organism>